<keyword evidence="4" id="KW-1185">Reference proteome</keyword>
<protein>
    <submittedName>
        <fullName evidence="3">Tripartite tricarboxylate transporter substrate binding protein</fullName>
    </submittedName>
</protein>
<dbReference type="RefSeq" id="WP_345251065.1">
    <property type="nucleotide sequence ID" value="NZ_BAABFO010000018.1"/>
</dbReference>
<name>A0ABP8HEF0_9BURK</name>
<dbReference type="PROSITE" id="PS51318">
    <property type="entry name" value="TAT"/>
    <property type="match status" value="1"/>
</dbReference>
<dbReference type="Pfam" id="PF03401">
    <property type="entry name" value="TctC"/>
    <property type="match status" value="1"/>
</dbReference>
<feature type="signal peptide" evidence="2">
    <location>
        <begin position="1"/>
        <end position="29"/>
    </location>
</feature>
<dbReference type="Gene3D" id="3.40.190.150">
    <property type="entry name" value="Bordetella uptake gene, domain 1"/>
    <property type="match status" value="1"/>
</dbReference>
<reference evidence="4" key="1">
    <citation type="journal article" date="2019" name="Int. J. Syst. Evol. Microbiol.">
        <title>The Global Catalogue of Microorganisms (GCM) 10K type strain sequencing project: providing services to taxonomists for standard genome sequencing and annotation.</title>
        <authorList>
            <consortium name="The Broad Institute Genomics Platform"/>
            <consortium name="The Broad Institute Genome Sequencing Center for Infectious Disease"/>
            <person name="Wu L."/>
            <person name="Ma J."/>
        </authorList>
    </citation>
    <scope>NUCLEOTIDE SEQUENCE [LARGE SCALE GENOMIC DNA]</scope>
    <source>
        <strain evidence="4">JCM 17666</strain>
    </source>
</reference>
<evidence type="ECO:0000313" key="4">
    <source>
        <dbReference type="Proteomes" id="UP001501671"/>
    </source>
</evidence>
<organism evidence="3 4">
    <name type="scientific">Pigmentiphaga soli</name>
    <dbReference type="NCBI Taxonomy" id="1007095"/>
    <lineage>
        <taxon>Bacteria</taxon>
        <taxon>Pseudomonadati</taxon>
        <taxon>Pseudomonadota</taxon>
        <taxon>Betaproteobacteria</taxon>
        <taxon>Burkholderiales</taxon>
        <taxon>Alcaligenaceae</taxon>
        <taxon>Pigmentiphaga</taxon>
    </lineage>
</organism>
<sequence>MQITNTKRRFLRGASALLAASLFALPMQASHAQASYVRLVIAFPPGGSSDVLARAFGEQLGKVLGKTVVVENRPGGNGAIAAQNVIHSEPNGETLWLTTSGAVVINPVLYPKLSYDMNALQPVSLVANVDEVLVVNKDNPANDPEAFVKRAKADENARAIASSGIGSMPHMAVALFSDATGVPFLHVPMKGAAPAVAAVIGKHVEGFFGDISAVLPQVQGGSLKAIGIGAQKRNPLFPEVKTFEELGYKGIELNNWSAIFVSKNVPAKTVDALNQAIRKAVASPELKKILAPMGIDLQASSPAEMSAMVEHDLQKWKQVIVKHDIKPE</sequence>
<accession>A0ABP8HEF0</accession>
<comment type="similarity">
    <text evidence="1">Belongs to the UPF0065 (bug) family.</text>
</comment>
<comment type="caution">
    <text evidence="3">The sequence shown here is derived from an EMBL/GenBank/DDBJ whole genome shotgun (WGS) entry which is preliminary data.</text>
</comment>
<dbReference type="InterPro" id="IPR005064">
    <property type="entry name" value="BUG"/>
</dbReference>
<feature type="chain" id="PRO_5046456796" evidence="2">
    <location>
        <begin position="30"/>
        <end position="328"/>
    </location>
</feature>
<dbReference type="CDD" id="cd07012">
    <property type="entry name" value="PBP2_Bug_TTT"/>
    <property type="match status" value="1"/>
</dbReference>
<dbReference type="Proteomes" id="UP001501671">
    <property type="component" value="Unassembled WGS sequence"/>
</dbReference>
<dbReference type="PANTHER" id="PTHR42928">
    <property type="entry name" value="TRICARBOXYLATE-BINDING PROTEIN"/>
    <property type="match status" value="1"/>
</dbReference>
<proteinExistence type="inferred from homology"/>
<keyword evidence="2" id="KW-0732">Signal</keyword>
<evidence type="ECO:0000256" key="2">
    <source>
        <dbReference type="SAM" id="SignalP"/>
    </source>
</evidence>
<dbReference type="Gene3D" id="3.40.190.10">
    <property type="entry name" value="Periplasmic binding protein-like II"/>
    <property type="match status" value="1"/>
</dbReference>
<dbReference type="EMBL" id="BAABFO010000018">
    <property type="protein sequence ID" value="GAA4337774.1"/>
    <property type="molecule type" value="Genomic_DNA"/>
</dbReference>
<evidence type="ECO:0000313" key="3">
    <source>
        <dbReference type="EMBL" id="GAA4337774.1"/>
    </source>
</evidence>
<dbReference type="InterPro" id="IPR006311">
    <property type="entry name" value="TAT_signal"/>
</dbReference>
<dbReference type="SUPFAM" id="SSF53850">
    <property type="entry name" value="Periplasmic binding protein-like II"/>
    <property type="match status" value="1"/>
</dbReference>
<dbReference type="PIRSF" id="PIRSF017082">
    <property type="entry name" value="YflP"/>
    <property type="match status" value="1"/>
</dbReference>
<gene>
    <name evidence="3" type="ORF">GCM10023144_33970</name>
</gene>
<dbReference type="InterPro" id="IPR042100">
    <property type="entry name" value="Bug_dom1"/>
</dbReference>
<evidence type="ECO:0000256" key="1">
    <source>
        <dbReference type="ARBA" id="ARBA00006987"/>
    </source>
</evidence>
<dbReference type="PANTHER" id="PTHR42928:SF5">
    <property type="entry name" value="BLR1237 PROTEIN"/>
    <property type="match status" value="1"/>
</dbReference>